<feature type="compositionally biased region" description="Pro residues" evidence="1">
    <location>
        <begin position="371"/>
        <end position="386"/>
    </location>
</feature>
<dbReference type="Pfam" id="PF12214">
    <property type="entry name" value="TPX2_importin"/>
    <property type="match status" value="2"/>
</dbReference>
<feature type="region of interest" description="Disordered" evidence="1">
    <location>
        <begin position="1"/>
        <end position="26"/>
    </location>
</feature>
<feature type="compositionally biased region" description="Basic and acidic residues" evidence="1">
    <location>
        <begin position="335"/>
        <end position="347"/>
    </location>
</feature>
<evidence type="ECO:0000313" key="4">
    <source>
        <dbReference type="Proteomes" id="UP001497516"/>
    </source>
</evidence>
<dbReference type="GO" id="GO:0060236">
    <property type="term" value="P:regulation of mitotic spindle organization"/>
    <property type="evidence" value="ECO:0007669"/>
    <property type="project" value="InterPro"/>
</dbReference>
<dbReference type="GO" id="GO:0030295">
    <property type="term" value="F:protein kinase activator activity"/>
    <property type="evidence" value="ECO:0007669"/>
    <property type="project" value="TreeGrafter"/>
</dbReference>
<dbReference type="InterPro" id="IPR027330">
    <property type="entry name" value="TPX2_central_dom"/>
</dbReference>
<dbReference type="PANTHER" id="PTHR14326">
    <property type="entry name" value="TARGETING PROTEIN FOR XKLP2"/>
    <property type="match status" value="1"/>
</dbReference>
<sequence>MMKKFQTSTNDLSLPPIPQGKPKLTLTRPKEPAFETAQRVHPVRVKSSADLEEEMLAKIPKFKARPVNKKIPEAPTLPIIPRSTPRIPEFQELDLETANNEWKPHFTEPKAPLLQTSLMAHPTKVKGSLELEKEALEKMPKFKAKPLNKKIFESKGELGILCNTKKQEFHLAIDERIPPLTVADIFDKLSLNSESQDNHLFHKNTAPNPFHLHTEERGAEKERRLAMELVRKQMENELARVTKATPYPYTTDYPVVPPKPNPKPCTRPEPFQLESLVRHEKEMHKDLEERLGKEREEAHMRIIKAQPVLKEDPILVPEKVRRPLTLPGWGQPLRSLERSTGEGEAERGIGGSTNPVSFQIVVASDWEISQNPPPYQRPPLHPPLSPPRARQEAVDRLRQLRKQTGLNGAEPWCLIPRESDGTSVSYCGGGDGKKKMMRLSVCCDDRPGLNGDLRQAIRSVRARTVRAEIS</sequence>
<keyword evidence="4" id="KW-1185">Reference proteome</keyword>
<dbReference type="InterPro" id="IPR009675">
    <property type="entry name" value="TPX2_fam"/>
</dbReference>
<dbReference type="GO" id="GO:0008017">
    <property type="term" value="F:microtubule binding"/>
    <property type="evidence" value="ECO:0007669"/>
    <property type="project" value="TreeGrafter"/>
</dbReference>
<dbReference type="GO" id="GO:0005819">
    <property type="term" value="C:spindle"/>
    <property type="evidence" value="ECO:0007669"/>
    <property type="project" value="InterPro"/>
</dbReference>
<feature type="domain" description="TPX2 central" evidence="2">
    <location>
        <begin position="25"/>
        <end position="98"/>
    </location>
</feature>
<feature type="region of interest" description="Disordered" evidence="1">
    <location>
        <begin position="368"/>
        <end position="388"/>
    </location>
</feature>
<feature type="compositionally biased region" description="Polar residues" evidence="1">
    <location>
        <begin position="1"/>
        <end position="12"/>
    </location>
</feature>
<feature type="region of interest" description="Disordered" evidence="1">
    <location>
        <begin position="330"/>
        <end position="353"/>
    </location>
</feature>
<gene>
    <name evidence="3" type="ORF">LTRI10_LOCUS34608</name>
</gene>
<dbReference type="PANTHER" id="PTHR14326:SF44">
    <property type="entry name" value="TARGETING PROTEIN FOR XKLP2"/>
    <property type="match status" value="1"/>
</dbReference>
<dbReference type="EMBL" id="OZ034819">
    <property type="protein sequence ID" value="CAL1394085.1"/>
    <property type="molecule type" value="Genomic_DNA"/>
</dbReference>
<feature type="domain" description="TPX2 central" evidence="2">
    <location>
        <begin position="105"/>
        <end position="178"/>
    </location>
</feature>
<proteinExistence type="predicted"/>
<evidence type="ECO:0000259" key="2">
    <source>
        <dbReference type="Pfam" id="PF12214"/>
    </source>
</evidence>
<protein>
    <recommendedName>
        <fullName evidence="2">TPX2 central domain-containing protein</fullName>
    </recommendedName>
</protein>
<dbReference type="Proteomes" id="UP001497516">
    <property type="component" value="Chromosome 6"/>
</dbReference>
<accession>A0AAV2F9C7</accession>
<evidence type="ECO:0000313" key="3">
    <source>
        <dbReference type="EMBL" id="CAL1394085.1"/>
    </source>
</evidence>
<dbReference type="GO" id="GO:0005880">
    <property type="term" value="C:nuclear microtubule"/>
    <property type="evidence" value="ECO:0007669"/>
    <property type="project" value="TreeGrafter"/>
</dbReference>
<organism evidence="3 4">
    <name type="scientific">Linum trigynum</name>
    <dbReference type="NCBI Taxonomy" id="586398"/>
    <lineage>
        <taxon>Eukaryota</taxon>
        <taxon>Viridiplantae</taxon>
        <taxon>Streptophyta</taxon>
        <taxon>Embryophyta</taxon>
        <taxon>Tracheophyta</taxon>
        <taxon>Spermatophyta</taxon>
        <taxon>Magnoliopsida</taxon>
        <taxon>eudicotyledons</taxon>
        <taxon>Gunneridae</taxon>
        <taxon>Pentapetalae</taxon>
        <taxon>rosids</taxon>
        <taxon>fabids</taxon>
        <taxon>Malpighiales</taxon>
        <taxon>Linaceae</taxon>
        <taxon>Linum</taxon>
    </lineage>
</organism>
<reference evidence="3 4" key="1">
    <citation type="submission" date="2024-04" db="EMBL/GenBank/DDBJ databases">
        <authorList>
            <person name="Fracassetti M."/>
        </authorList>
    </citation>
    <scope>NUCLEOTIDE SEQUENCE [LARGE SCALE GENOMIC DNA]</scope>
</reference>
<evidence type="ECO:0000256" key="1">
    <source>
        <dbReference type="SAM" id="MobiDB-lite"/>
    </source>
</evidence>
<dbReference type="AlphaFoldDB" id="A0AAV2F9C7"/>
<dbReference type="GO" id="GO:0090307">
    <property type="term" value="P:mitotic spindle assembly"/>
    <property type="evidence" value="ECO:0007669"/>
    <property type="project" value="TreeGrafter"/>
</dbReference>
<name>A0AAV2F9C7_9ROSI</name>